<sequence>MTTELKAAIAVSSPWEQATLWVNDKPVEWGAKLVLLRGQENDVTLEAPPEIAGALNLALPENSGLNIDASPKFGNWVAPVNGKFNWKITPDAGKSGRITLVFYSREVVQTWVHESLVISSNLADEVTVLMDGIEIPSNGTNIPAGGTAKLSLAYKSPDFIRGLKLALDVVFEEDLVPGDLTSQPPFCQQVLVHEWDITGAQNKVGAFKLKLFSEADWAVLTTPINRLVAPIKMSFGSFAGGTPLLVPPEKNPCKINTPFSYSVTLKSPAGDPLVGVPVTLYAPGSDKEEVEFATNLNGMVRNIHLYKDVDVYGIRAVVRVTDVDHELETLVEVTN</sequence>
<organism evidence="1 2">
    <name type="scientific">Pseudomonas synxantha</name>
    <dbReference type="NCBI Taxonomy" id="47883"/>
    <lineage>
        <taxon>Bacteria</taxon>
        <taxon>Pseudomonadati</taxon>
        <taxon>Pseudomonadota</taxon>
        <taxon>Gammaproteobacteria</taxon>
        <taxon>Pseudomonadales</taxon>
        <taxon>Pseudomonadaceae</taxon>
        <taxon>Pseudomonas</taxon>
    </lineage>
</organism>
<keyword evidence="2" id="KW-1185">Reference proteome</keyword>
<evidence type="ECO:0000313" key="1">
    <source>
        <dbReference type="EMBL" id="MDR6607532.1"/>
    </source>
</evidence>
<evidence type="ECO:0000313" key="2">
    <source>
        <dbReference type="Proteomes" id="UP001259420"/>
    </source>
</evidence>
<dbReference type="EMBL" id="JAVDSD010000004">
    <property type="protein sequence ID" value="MDR6607532.1"/>
    <property type="molecule type" value="Genomic_DNA"/>
</dbReference>
<proteinExistence type="predicted"/>
<name>A0ACC6JMP9_9PSED</name>
<comment type="caution">
    <text evidence="1">The sequence shown here is derived from an EMBL/GenBank/DDBJ whole genome shotgun (WGS) entry which is preliminary data.</text>
</comment>
<accession>A0ACC6JMP9</accession>
<gene>
    <name evidence="1" type="ORF">J2X87_002602</name>
</gene>
<dbReference type="Proteomes" id="UP001259420">
    <property type="component" value="Unassembled WGS sequence"/>
</dbReference>
<protein>
    <submittedName>
        <fullName evidence="1">Uncharacterized protein</fullName>
    </submittedName>
</protein>
<reference evidence="1" key="1">
    <citation type="submission" date="2023-07" db="EMBL/GenBank/DDBJ databases">
        <title>Sorghum-associated microbial communities from plants grown in Nebraska, USA.</title>
        <authorList>
            <person name="Schachtman D."/>
        </authorList>
    </citation>
    <scope>NUCLEOTIDE SEQUENCE</scope>
    <source>
        <strain evidence="1">BE46</strain>
    </source>
</reference>